<dbReference type="SMART" id="SM00241">
    <property type="entry name" value="ZP"/>
    <property type="match status" value="1"/>
</dbReference>
<evidence type="ECO:0000259" key="16">
    <source>
        <dbReference type="PROSITE" id="PS51034"/>
    </source>
</evidence>
<evidence type="ECO:0000256" key="7">
    <source>
        <dbReference type="ARBA" id="ARBA00022622"/>
    </source>
</evidence>
<keyword evidence="4" id="KW-0964">Secreted</keyword>
<evidence type="ECO:0000256" key="1">
    <source>
        <dbReference type="ARBA" id="ARBA00004303"/>
    </source>
</evidence>
<dbReference type="PROSITE" id="PS51034">
    <property type="entry name" value="ZP_2"/>
    <property type="match status" value="1"/>
</dbReference>
<dbReference type="FunFam" id="2.60.40.4100:FF:000001">
    <property type="entry name" value="alpha-tectorin isoform X1"/>
    <property type="match status" value="1"/>
</dbReference>
<evidence type="ECO:0000313" key="17">
    <source>
        <dbReference type="Proteomes" id="UP000694857"/>
    </source>
</evidence>
<proteinExistence type="predicted"/>
<evidence type="ECO:0000256" key="3">
    <source>
        <dbReference type="ARBA" id="ARBA00022475"/>
    </source>
</evidence>
<dbReference type="AlphaFoldDB" id="A0A8B8VE63"/>
<dbReference type="Pfam" id="PF23344">
    <property type="entry name" value="ZP-N"/>
    <property type="match status" value="1"/>
</dbReference>
<keyword evidence="10 14" id="KW-0472">Membrane</keyword>
<dbReference type="PROSITE" id="PS00682">
    <property type="entry name" value="ZP_1"/>
    <property type="match status" value="1"/>
</dbReference>
<feature type="signal peptide" evidence="15">
    <location>
        <begin position="1"/>
        <end position="26"/>
    </location>
</feature>
<dbReference type="Gene3D" id="2.60.40.4100">
    <property type="entry name" value="Zona pellucida, ZP-C domain"/>
    <property type="match status" value="1"/>
</dbReference>
<dbReference type="Proteomes" id="UP000694857">
    <property type="component" value="Chromosome 15"/>
</dbReference>
<keyword evidence="14" id="KW-0812">Transmembrane</keyword>
<keyword evidence="14" id="KW-1133">Transmembrane helix</keyword>
<reference evidence="18" key="1">
    <citation type="submission" date="2025-08" db="UniProtKB">
        <authorList>
            <consortium name="RefSeq"/>
        </authorList>
    </citation>
    <scope>IDENTIFICATION</scope>
    <source>
        <tissue evidence="18">Epidermis and Blubber</tissue>
    </source>
</reference>
<keyword evidence="6" id="KW-0399">Innate immunity</keyword>
<dbReference type="OrthoDB" id="9987373at2759"/>
<organism evidence="17 18">
    <name type="scientific">Balaenoptera musculus</name>
    <name type="common">Blue whale</name>
    <dbReference type="NCBI Taxonomy" id="9771"/>
    <lineage>
        <taxon>Eukaryota</taxon>
        <taxon>Metazoa</taxon>
        <taxon>Chordata</taxon>
        <taxon>Craniata</taxon>
        <taxon>Vertebrata</taxon>
        <taxon>Euteleostomi</taxon>
        <taxon>Mammalia</taxon>
        <taxon>Eutheria</taxon>
        <taxon>Laurasiatheria</taxon>
        <taxon>Artiodactyla</taxon>
        <taxon>Whippomorpha</taxon>
        <taxon>Cetacea</taxon>
        <taxon>Mysticeti</taxon>
        <taxon>Balaenopteridae</taxon>
        <taxon>Balaenoptera</taxon>
    </lineage>
</organism>
<evidence type="ECO:0000256" key="11">
    <source>
        <dbReference type="ARBA" id="ARBA00023157"/>
    </source>
</evidence>
<evidence type="ECO:0000256" key="2">
    <source>
        <dbReference type="ARBA" id="ARBA00004613"/>
    </source>
</evidence>
<dbReference type="InterPro" id="IPR055355">
    <property type="entry name" value="ZP-C"/>
</dbReference>
<evidence type="ECO:0000313" key="18">
    <source>
        <dbReference type="RefSeq" id="XP_036683126.1"/>
    </source>
</evidence>
<dbReference type="InterPro" id="IPR042235">
    <property type="entry name" value="ZP-C_dom"/>
</dbReference>
<keyword evidence="8 15" id="KW-0732">Signal</keyword>
<evidence type="ECO:0000256" key="6">
    <source>
        <dbReference type="ARBA" id="ARBA00022588"/>
    </source>
</evidence>
<evidence type="ECO:0000256" key="8">
    <source>
        <dbReference type="ARBA" id="ARBA00022729"/>
    </source>
</evidence>
<evidence type="ECO:0000256" key="14">
    <source>
        <dbReference type="SAM" id="Phobius"/>
    </source>
</evidence>
<gene>
    <name evidence="18" type="primary">GP2</name>
</gene>
<accession>A0A8B8VE63</accession>
<dbReference type="InterPro" id="IPR055356">
    <property type="entry name" value="ZP-N"/>
</dbReference>
<dbReference type="GO" id="GO:0098552">
    <property type="term" value="C:side of membrane"/>
    <property type="evidence" value="ECO:0007669"/>
    <property type="project" value="UniProtKB-KW"/>
</dbReference>
<sequence>MSQLMERMAPVLWLALASCILTLASTEQQGSRNPTSASSYEQDLECGAPGTPEAQLCFDPCQNYTLLDEPSRSTENAGQVESCDGDKHGWYRFVGDGGVRMPEDCVPVYRCQTSAPMWLNGTHPTLGQGIVSRTTCAHWSGNCCLWKTEVLVKACPGQYHVYRLEGTPQCNLRYCTVPVNPTTTVDNCERTCRPNEECRFVNDTWDCFCRQDLNISDVHSLQPQLDCGAKEIKVSLDKCLLGDLGFGDEVHAYLQDRNRNCSSMMQREGKNWISVTSPTQAGACGNILERNQTHAIYKNTLSLVNDFIIRDIILSINFQCAYPLDMKVSLQTALQPIVSSLNISVDGEGEFTVRMALFQDQNYTSPYEGAAVVLSVESMLYVGAILERGDTSRFNLVLRNCYATPTGDMNDPVRYFIIKNSCPNKRDSTIYVEENGVSSESRFSVQMFMFAGNYDLVFLHCEISLCDSLKEQCQPSCSRSQLRSEGVAIDPARVLDLGPITRRGAPSLGVMSGATSTAVFLVVWPVLLLPVLLAGLL</sequence>
<dbReference type="InterPro" id="IPR001507">
    <property type="entry name" value="ZP_dom"/>
</dbReference>
<dbReference type="Pfam" id="PF23283">
    <property type="entry name" value="D8C_UMOD"/>
    <property type="match status" value="1"/>
</dbReference>
<feature type="domain" description="ZP" evidence="16">
    <location>
        <begin position="226"/>
        <end position="484"/>
    </location>
</feature>
<dbReference type="PRINTS" id="PR00023">
    <property type="entry name" value="ZPELLUCIDA"/>
</dbReference>
<dbReference type="RefSeq" id="XP_036683126.1">
    <property type="nucleotide sequence ID" value="XM_036827231.1"/>
</dbReference>
<keyword evidence="12" id="KW-0325">Glycoprotein</keyword>
<dbReference type="GO" id="GO:0045087">
    <property type="term" value="P:innate immune response"/>
    <property type="evidence" value="ECO:0007669"/>
    <property type="project" value="UniProtKB-KW"/>
</dbReference>
<dbReference type="GeneID" id="118881901"/>
<dbReference type="PANTHER" id="PTHR14002:SF16">
    <property type="entry name" value="PANCREATIC SECRETORY GRANULE MEMBRANE MAJOR GLYCOPROTEIN GP2"/>
    <property type="match status" value="1"/>
</dbReference>
<keyword evidence="11" id="KW-1015">Disulfide bond</keyword>
<evidence type="ECO:0000256" key="9">
    <source>
        <dbReference type="ARBA" id="ARBA00022859"/>
    </source>
</evidence>
<protein>
    <submittedName>
        <fullName evidence="18">Pancreatic secretory granule membrane major glycoprotein GP2 isoform X2</fullName>
    </submittedName>
</protein>
<keyword evidence="9" id="KW-0391">Immunity</keyword>
<dbReference type="GO" id="GO:0005576">
    <property type="term" value="C:extracellular region"/>
    <property type="evidence" value="ECO:0007669"/>
    <property type="project" value="UniProtKB-SubCell"/>
</dbReference>
<dbReference type="PROSITE" id="PS51257">
    <property type="entry name" value="PROKAR_LIPOPROTEIN"/>
    <property type="match status" value="1"/>
</dbReference>
<evidence type="ECO:0000256" key="15">
    <source>
        <dbReference type="SAM" id="SignalP"/>
    </source>
</evidence>
<comment type="subcellular location">
    <subcellularLocation>
        <location evidence="1">Apical cell membrane</location>
        <topology evidence="1">Lipid-anchor</topology>
        <topology evidence="1">GPI-anchor</topology>
    </subcellularLocation>
    <subcellularLocation>
        <location evidence="2">Secreted</location>
    </subcellularLocation>
</comment>
<evidence type="ECO:0000256" key="5">
    <source>
        <dbReference type="ARBA" id="ARBA00022536"/>
    </source>
</evidence>
<dbReference type="InterPro" id="IPR017977">
    <property type="entry name" value="ZP_dom_CS"/>
</dbReference>
<keyword evidence="5" id="KW-0245">EGF-like domain</keyword>
<dbReference type="InterPro" id="IPR057774">
    <property type="entry name" value="D8C_UMOD/GP2/OIT3-like"/>
</dbReference>
<feature type="transmembrane region" description="Helical" evidence="14">
    <location>
        <begin position="518"/>
        <end position="536"/>
    </location>
</feature>
<name>A0A8B8VE63_BALMU</name>
<dbReference type="CTD" id="2813"/>
<dbReference type="FunFam" id="2.60.40.3210:FF:000003">
    <property type="entry name" value="Glycoprotein 2"/>
    <property type="match status" value="1"/>
</dbReference>
<feature type="chain" id="PRO_5034463993" evidence="15">
    <location>
        <begin position="27"/>
        <end position="537"/>
    </location>
</feature>
<evidence type="ECO:0000256" key="12">
    <source>
        <dbReference type="ARBA" id="ARBA00023180"/>
    </source>
</evidence>
<keyword evidence="7" id="KW-0336">GPI-anchor</keyword>
<evidence type="ECO:0000256" key="4">
    <source>
        <dbReference type="ARBA" id="ARBA00022525"/>
    </source>
</evidence>
<keyword evidence="17" id="KW-1185">Reference proteome</keyword>
<dbReference type="InterPro" id="IPR048290">
    <property type="entry name" value="ZP_chr"/>
</dbReference>
<dbReference type="Gene3D" id="2.60.40.3210">
    <property type="entry name" value="Zona pellucida, ZP-N domain"/>
    <property type="match status" value="1"/>
</dbReference>
<dbReference type="PANTHER" id="PTHR14002">
    <property type="entry name" value="ENDOGLIN/TGF-BETA RECEPTOR TYPE III"/>
    <property type="match status" value="1"/>
</dbReference>
<evidence type="ECO:0000256" key="13">
    <source>
        <dbReference type="ARBA" id="ARBA00023288"/>
    </source>
</evidence>
<keyword evidence="3" id="KW-1003">Cell membrane</keyword>
<keyword evidence="13" id="KW-0449">Lipoprotein</keyword>
<dbReference type="GO" id="GO:0016324">
    <property type="term" value="C:apical plasma membrane"/>
    <property type="evidence" value="ECO:0007669"/>
    <property type="project" value="UniProtKB-SubCell"/>
</dbReference>
<dbReference type="Pfam" id="PF00100">
    <property type="entry name" value="Zona_pellucida"/>
    <property type="match status" value="1"/>
</dbReference>
<evidence type="ECO:0000256" key="10">
    <source>
        <dbReference type="ARBA" id="ARBA00023136"/>
    </source>
</evidence>